<evidence type="ECO:0000313" key="1">
    <source>
        <dbReference type="EMBL" id="GAG17990.1"/>
    </source>
</evidence>
<sequence>MCRDVNTMYIDNDIINEISQECLNTDQLVGHLTLSLSKKIKSTSGHVHIHFRNKSDHIVIVWSNGRLREI</sequence>
<organism evidence="1">
    <name type="scientific">marine sediment metagenome</name>
    <dbReference type="NCBI Taxonomy" id="412755"/>
    <lineage>
        <taxon>unclassified sequences</taxon>
        <taxon>metagenomes</taxon>
        <taxon>ecological metagenomes</taxon>
    </lineage>
</organism>
<comment type="caution">
    <text evidence="1">The sequence shown here is derived from an EMBL/GenBank/DDBJ whole genome shotgun (WGS) entry which is preliminary data.</text>
</comment>
<dbReference type="AlphaFoldDB" id="X0VIC2"/>
<accession>X0VIC2</accession>
<reference evidence="1" key="1">
    <citation type="journal article" date="2014" name="Front. Microbiol.">
        <title>High frequency of phylogenetically diverse reductive dehalogenase-homologous genes in deep subseafloor sedimentary metagenomes.</title>
        <authorList>
            <person name="Kawai M."/>
            <person name="Futagami T."/>
            <person name="Toyoda A."/>
            <person name="Takaki Y."/>
            <person name="Nishi S."/>
            <person name="Hori S."/>
            <person name="Arai W."/>
            <person name="Tsubouchi T."/>
            <person name="Morono Y."/>
            <person name="Uchiyama I."/>
            <person name="Ito T."/>
            <person name="Fujiyama A."/>
            <person name="Inagaki F."/>
            <person name="Takami H."/>
        </authorList>
    </citation>
    <scope>NUCLEOTIDE SEQUENCE</scope>
    <source>
        <strain evidence="1">Expedition CK06-06</strain>
    </source>
</reference>
<protein>
    <submittedName>
        <fullName evidence="1">Uncharacterized protein</fullName>
    </submittedName>
</protein>
<name>X0VIC2_9ZZZZ</name>
<proteinExistence type="predicted"/>
<dbReference type="EMBL" id="BARS01030107">
    <property type="protein sequence ID" value="GAG17990.1"/>
    <property type="molecule type" value="Genomic_DNA"/>
</dbReference>
<feature type="non-terminal residue" evidence="1">
    <location>
        <position position="70"/>
    </location>
</feature>
<gene>
    <name evidence="1" type="ORF">S01H1_46989</name>
</gene>